<dbReference type="EMBL" id="BLQM01000159">
    <property type="protein sequence ID" value="GMH70622.1"/>
    <property type="molecule type" value="Genomic_DNA"/>
</dbReference>
<sequence length="492" mass="54725">MGTCRLSKPNGSYRNLETGGERGAGDEEMQDEEVILEASSEAISSASFIGWMLTPEFHRHLLTYIPLDTLLTMKVLSKEFDETTRAYIAKRVEDGEMIFHRGVDIAFDLANSSEGERTEFMGDATWWNGLATQIVFLQNIPWIGDWACLLAVNLVVVDIPGGVWRIGESAFVRCSSLTTVSFPTTLTSIDEFAFEYCESLDNVDLLHTNLQELGQGAFGWCPELNSMTIPDSLNTFGVFAFHECSKLVPSNITVNDMTIDTTPDVVVHLRSQMSLNALLSGNNFLNTDDFSRLIVPYLTNDALMTIRLASKPWSRVVDGFIDDGIESGTMIVRGEEDIYINNFEERHMLVTRVVFLLNVTKVGVNACIYAFSLVVVDIPEGVESIGEQAFNSCQSLTTISFPTTLTSIGRESFYKCYSLENVDLLHTSLQELVYGAFAYCYELKSMKIPDSLQTLGDYVFSGCFKLDLPNIDTINDSNAVAAYLRSQQSPAK</sequence>
<dbReference type="PANTHER" id="PTHR45661">
    <property type="entry name" value="SURFACE ANTIGEN"/>
    <property type="match status" value="1"/>
</dbReference>
<dbReference type="AlphaFoldDB" id="A0A9W7E998"/>
<evidence type="ECO:0000313" key="2">
    <source>
        <dbReference type="EMBL" id="GMH70622.1"/>
    </source>
</evidence>
<protein>
    <recommendedName>
        <fullName evidence="4">Surface antigen BspA-like</fullName>
    </recommendedName>
</protein>
<dbReference type="Gene3D" id="3.80.10.10">
    <property type="entry name" value="Ribonuclease Inhibitor"/>
    <property type="match status" value="2"/>
</dbReference>
<evidence type="ECO:0008006" key="4">
    <source>
        <dbReference type="Google" id="ProtNLM"/>
    </source>
</evidence>
<dbReference type="InterPro" id="IPR053139">
    <property type="entry name" value="Surface_bspA-like"/>
</dbReference>
<dbReference type="InterPro" id="IPR026906">
    <property type="entry name" value="LRR_5"/>
</dbReference>
<reference evidence="3" key="1">
    <citation type="journal article" date="2023" name="Commun. Biol.">
        <title>Genome analysis of Parmales, the sister group of diatoms, reveals the evolutionary specialization of diatoms from phago-mixotrophs to photoautotrophs.</title>
        <authorList>
            <person name="Ban H."/>
            <person name="Sato S."/>
            <person name="Yoshikawa S."/>
            <person name="Yamada K."/>
            <person name="Nakamura Y."/>
            <person name="Ichinomiya M."/>
            <person name="Sato N."/>
            <person name="Blanc-Mathieu R."/>
            <person name="Endo H."/>
            <person name="Kuwata A."/>
            <person name="Ogata H."/>
        </authorList>
    </citation>
    <scope>NUCLEOTIDE SEQUENCE [LARGE SCALE GENOMIC DNA]</scope>
</reference>
<comment type="caution">
    <text evidence="2">The sequence shown here is derived from an EMBL/GenBank/DDBJ whole genome shotgun (WGS) entry which is preliminary data.</text>
</comment>
<dbReference type="PANTHER" id="PTHR45661:SF3">
    <property type="entry name" value="IG-LIKE DOMAIN-CONTAINING PROTEIN"/>
    <property type="match status" value="1"/>
</dbReference>
<dbReference type="Pfam" id="PF13306">
    <property type="entry name" value="LRR_5"/>
    <property type="match status" value="2"/>
</dbReference>
<feature type="region of interest" description="Disordered" evidence="1">
    <location>
        <begin position="1"/>
        <end position="27"/>
    </location>
</feature>
<organism evidence="2 3">
    <name type="scientific">Triparma laevis f. inornata</name>
    <dbReference type="NCBI Taxonomy" id="1714386"/>
    <lineage>
        <taxon>Eukaryota</taxon>
        <taxon>Sar</taxon>
        <taxon>Stramenopiles</taxon>
        <taxon>Ochrophyta</taxon>
        <taxon>Bolidophyceae</taxon>
        <taxon>Parmales</taxon>
        <taxon>Triparmaceae</taxon>
        <taxon>Triparma</taxon>
    </lineage>
</organism>
<dbReference type="Proteomes" id="UP001162640">
    <property type="component" value="Unassembled WGS sequence"/>
</dbReference>
<name>A0A9W7E998_9STRA</name>
<accession>A0A9W7E998</accession>
<evidence type="ECO:0000256" key="1">
    <source>
        <dbReference type="SAM" id="MobiDB-lite"/>
    </source>
</evidence>
<proteinExistence type="predicted"/>
<dbReference type="SUPFAM" id="SSF52058">
    <property type="entry name" value="L domain-like"/>
    <property type="match status" value="1"/>
</dbReference>
<evidence type="ECO:0000313" key="3">
    <source>
        <dbReference type="Proteomes" id="UP001162640"/>
    </source>
</evidence>
<gene>
    <name evidence="2" type="ORF">TL16_g05455</name>
</gene>
<dbReference type="InterPro" id="IPR032675">
    <property type="entry name" value="LRR_dom_sf"/>
</dbReference>